<protein>
    <submittedName>
        <fullName evidence="3">Uncharacterized protein</fullName>
    </submittedName>
</protein>
<evidence type="ECO:0000256" key="1">
    <source>
        <dbReference type="SAM" id="MobiDB-lite"/>
    </source>
</evidence>
<evidence type="ECO:0000313" key="4">
    <source>
        <dbReference type="Proteomes" id="UP000188320"/>
    </source>
</evidence>
<feature type="chain" id="PRO_5013045546" evidence="2">
    <location>
        <begin position="20"/>
        <end position="115"/>
    </location>
</feature>
<dbReference type="EMBL" id="LSSK01000278">
    <property type="protein sequence ID" value="OMH83954.1"/>
    <property type="molecule type" value="Genomic_DNA"/>
</dbReference>
<reference evidence="4" key="1">
    <citation type="submission" date="2017-01" db="EMBL/GenBank/DDBJ databases">
        <authorList>
            <person name="Wang Y."/>
            <person name="White M."/>
            <person name="Kvist S."/>
            <person name="Moncalvo J.-M."/>
        </authorList>
    </citation>
    <scope>NUCLEOTIDE SEQUENCE [LARGE SCALE GENOMIC DNA]</scope>
    <source>
        <strain evidence="4">COL-18-3</strain>
    </source>
</reference>
<feature type="compositionally biased region" description="Basic and acidic residues" evidence="1">
    <location>
        <begin position="75"/>
        <end position="86"/>
    </location>
</feature>
<feature type="region of interest" description="Disordered" evidence="1">
    <location>
        <begin position="31"/>
        <end position="50"/>
    </location>
</feature>
<dbReference type="Proteomes" id="UP000188320">
    <property type="component" value="Unassembled WGS sequence"/>
</dbReference>
<keyword evidence="2" id="KW-0732">Signal</keyword>
<accession>A0A1R1PSN4</accession>
<dbReference type="AlphaFoldDB" id="A0A1R1PSN4"/>
<proteinExistence type="predicted"/>
<comment type="caution">
    <text evidence="3">The sequence shown here is derived from an EMBL/GenBank/DDBJ whole genome shotgun (WGS) entry which is preliminary data.</text>
</comment>
<gene>
    <name evidence="3" type="ORF">AX774_g2532</name>
</gene>
<sequence>MKFLALSPVTLFLFFTSSSIKSFAAAAAEQPVPEAGAAKPGPSSSPVLTFIDNESGATYELKEPIAEPIPIVISKPKEAEEAEKAGSTEGAAGTEGAVGTEAGKEAAAPAEAPVA</sequence>
<feature type="region of interest" description="Disordered" evidence="1">
    <location>
        <begin position="72"/>
        <end position="115"/>
    </location>
</feature>
<name>A0A1R1PSN4_ZANCU</name>
<evidence type="ECO:0000256" key="2">
    <source>
        <dbReference type="SAM" id="SignalP"/>
    </source>
</evidence>
<keyword evidence="4" id="KW-1185">Reference proteome</keyword>
<feature type="signal peptide" evidence="2">
    <location>
        <begin position="1"/>
        <end position="19"/>
    </location>
</feature>
<feature type="compositionally biased region" description="Low complexity" evidence="1">
    <location>
        <begin position="87"/>
        <end position="115"/>
    </location>
</feature>
<evidence type="ECO:0000313" key="3">
    <source>
        <dbReference type="EMBL" id="OMH83954.1"/>
    </source>
</evidence>
<organism evidence="3 4">
    <name type="scientific">Zancudomyces culisetae</name>
    <name type="common">Gut fungus</name>
    <name type="synonym">Smittium culisetae</name>
    <dbReference type="NCBI Taxonomy" id="1213189"/>
    <lineage>
        <taxon>Eukaryota</taxon>
        <taxon>Fungi</taxon>
        <taxon>Fungi incertae sedis</taxon>
        <taxon>Zoopagomycota</taxon>
        <taxon>Kickxellomycotina</taxon>
        <taxon>Harpellomycetes</taxon>
        <taxon>Harpellales</taxon>
        <taxon>Legeriomycetaceae</taxon>
        <taxon>Zancudomyces</taxon>
    </lineage>
</organism>